<dbReference type="AlphaFoldDB" id="A0A7W3T214"/>
<reference evidence="2" key="1">
    <citation type="submission" date="2019-10" db="EMBL/GenBank/DDBJ databases">
        <title>Streptomyces sp. nov., a novel actinobacterium isolated from alkaline environment.</title>
        <authorList>
            <person name="Golinska P."/>
        </authorList>
    </citation>
    <scope>NUCLEOTIDE SEQUENCE [LARGE SCALE GENOMIC DNA]</scope>
    <source>
        <strain evidence="2">DSM 42108</strain>
    </source>
</reference>
<gene>
    <name evidence="1" type="ORF">FOE67_08135</name>
</gene>
<organism evidence="1 2">
    <name type="scientific">Streptomyces calidiresistens</name>
    <dbReference type="NCBI Taxonomy" id="1485586"/>
    <lineage>
        <taxon>Bacteria</taxon>
        <taxon>Bacillati</taxon>
        <taxon>Actinomycetota</taxon>
        <taxon>Actinomycetes</taxon>
        <taxon>Kitasatosporales</taxon>
        <taxon>Streptomycetaceae</taxon>
        <taxon>Streptomyces</taxon>
    </lineage>
</organism>
<sequence length="403" mass="43375">MPAAQQQARESGGAIGQIVGVASCGEDVGVIERDHAPNAGTGLLGANFSRRSRLEPTDDRAGAGRWIAIDESGYHGDQLHGGDRYMILGSVAIDDADAAAIVDTLRVEGGIQKSATELKFQKMFAGPAAGRRRHLLGDLLAPDGPLHDRASVYVIDKHYFVAAKLVDLLLEERFNAMGIDIVMNGVARQFALDLATEGPWAMGRDGFDRLIATAVGFFSKKNRTGDHVTVDELFTVVQQCHAYARRHKAPQAKKAAHVLEMLRTTRPQAEAFARERPSEAAPTGEHGLLDDSTDPLVTAVPTVILHASIRHGGKLQILADDQRLLTDDKLDVLERGATAVGLVQGLIEQSHLQSLVRGRSVDHPSLQLADLVAGAGRAVARWHDGQDDPAGQDLHLGTVRRIM</sequence>
<evidence type="ECO:0000313" key="1">
    <source>
        <dbReference type="EMBL" id="MBB0229484.1"/>
    </source>
</evidence>
<dbReference type="RefSeq" id="WP_182662010.1">
    <property type="nucleotide sequence ID" value="NZ_VKHS01000128.1"/>
</dbReference>
<dbReference type="InterPro" id="IPR024524">
    <property type="entry name" value="DUF3800"/>
</dbReference>
<accession>A0A7W3T214</accession>
<proteinExistence type="predicted"/>
<dbReference type="Proteomes" id="UP000530234">
    <property type="component" value="Unassembled WGS sequence"/>
</dbReference>
<dbReference type="Pfam" id="PF12686">
    <property type="entry name" value="DUF3800"/>
    <property type="match status" value="1"/>
</dbReference>
<evidence type="ECO:0008006" key="3">
    <source>
        <dbReference type="Google" id="ProtNLM"/>
    </source>
</evidence>
<comment type="caution">
    <text evidence="1">The sequence shown here is derived from an EMBL/GenBank/DDBJ whole genome shotgun (WGS) entry which is preliminary data.</text>
</comment>
<name>A0A7W3T214_9ACTN</name>
<evidence type="ECO:0000313" key="2">
    <source>
        <dbReference type="Proteomes" id="UP000530234"/>
    </source>
</evidence>
<dbReference type="EMBL" id="VKHS01000128">
    <property type="protein sequence ID" value="MBB0229484.1"/>
    <property type="molecule type" value="Genomic_DNA"/>
</dbReference>
<protein>
    <recommendedName>
        <fullName evidence="3">DUF3800 domain-containing protein</fullName>
    </recommendedName>
</protein>
<keyword evidence="2" id="KW-1185">Reference proteome</keyword>